<organism evidence="1 2">
    <name type="scientific">Aspergillus saccharolyticus JOP 1030-1</name>
    <dbReference type="NCBI Taxonomy" id="1450539"/>
    <lineage>
        <taxon>Eukaryota</taxon>
        <taxon>Fungi</taxon>
        <taxon>Dikarya</taxon>
        <taxon>Ascomycota</taxon>
        <taxon>Pezizomycotina</taxon>
        <taxon>Eurotiomycetes</taxon>
        <taxon>Eurotiomycetidae</taxon>
        <taxon>Eurotiales</taxon>
        <taxon>Aspergillaceae</taxon>
        <taxon>Aspergillus</taxon>
        <taxon>Aspergillus subgen. Circumdati</taxon>
    </lineage>
</organism>
<dbReference type="Proteomes" id="UP000248349">
    <property type="component" value="Unassembled WGS sequence"/>
</dbReference>
<accession>A0A318ZAD3</accession>
<evidence type="ECO:0000313" key="2">
    <source>
        <dbReference type="Proteomes" id="UP000248349"/>
    </source>
</evidence>
<protein>
    <submittedName>
        <fullName evidence="1">Uncharacterized protein</fullName>
    </submittedName>
</protein>
<dbReference type="EMBL" id="KZ821245">
    <property type="protein sequence ID" value="PYH43284.1"/>
    <property type="molecule type" value="Genomic_DNA"/>
</dbReference>
<sequence length="212" mass="23841">MTYGSIIILHTHRYYQQADYMHIDLSDHHHLTTGQTPRIAELPRFKVDHQQETCKLTGLCERKICSSDKTSAYVYRVQYYDCIVRPIRRSKNLWWGNNYYCSNSLTPTQTKPTQTESATIFCLVFLLAPSDYPLLLLSPSPFSYSSSFSSTLITSSSSSSSVSITTFDFLPHSSSTAPSSSAIAIAQAHPPRTSVCFFPRDPPLVPNKLGTR</sequence>
<evidence type="ECO:0000313" key="1">
    <source>
        <dbReference type="EMBL" id="PYH43284.1"/>
    </source>
</evidence>
<dbReference type="GeneID" id="37071521"/>
<keyword evidence="2" id="KW-1185">Reference proteome</keyword>
<proteinExistence type="predicted"/>
<reference evidence="1 2" key="1">
    <citation type="submission" date="2016-12" db="EMBL/GenBank/DDBJ databases">
        <title>The genomes of Aspergillus section Nigri reveals drivers in fungal speciation.</title>
        <authorList>
            <consortium name="DOE Joint Genome Institute"/>
            <person name="Vesth T.C."/>
            <person name="Nybo J."/>
            <person name="Theobald S."/>
            <person name="Brandl J."/>
            <person name="Frisvad J.C."/>
            <person name="Nielsen K.F."/>
            <person name="Lyhne E.K."/>
            <person name="Kogle M.E."/>
            <person name="Kuo A."/>
            <person name="Riley R."/>
            <person name="Clum A."/>
            <person name="Nolan M."/>
            <person name="Lipzen A."/>
            <person name="Salamov A."/>
            <person name="Henrissat B."/>
            <person name="Wiebenga A."/>
            <person name="De Vries R.P."/>
            <person name="Grigoriev I.V."/>
            <person name="Mortensen U.H."/>
            <person name="Andersen M.R."/>
            <person name="Baker S.E."/>
        </authorList>
    </citation>
    <scope>NUCLEOTIDE SEQUENCE [LARGE SCALE GENOMIC DNA]</scope>
    <source>
        <strain evidence="1 2">JOP 1030-1</strain>
    </source>
</reference>
<name>A0A318ZAD3_9EURO</name>
<dbReference type="AlphaFoldDB" id="A0A318ZAD3"/>
<dbReference type="RefSeq" id="XP_025429266.1">
    <property type="nucleotide sequence ID" value="XM_025570293.1"/>
</dbReference>
<gene>
    <name evidence="1" type="ORF">BP01DRAFT_107558</name>
</gene>